<evidence type="ECO:0000313" key="3">
    <source>
        <dbReference type="Proteomes" id="UP001168821"/>
    </source>
</evidence>
<comment type="caution">
    <text evidence="2">The sequence shown here is derived from an EMBL/GenBank/DDBJ whole genome shotgun (WGS) entry which is preliminary data.</text>
</comment>
<proteinExistence type="predicted"/>
<keyword evidence="3" id="KW-1185">Reference proteome</keyword>
<reference evidence="2" key="1">
    <citation type="journal article" date="2023" name="G3 (Bethesda)">
        <title>Whole genome assemblies of Zophobas morio and Tenebrio molitor.</title>
        <authorList>
            <person name="Kaur S."/>
            <person name="Stinson S.A."/>
            <person name="diCenzo G.C."/>
        </authorList>
    </citation>
    <scope>NUCLEOTIDE SEQUENCE</scope>
    <source>
        <strain evidence="2">QUZm001</strain>
    </source>
</reference>
<protein>
    <submittedName>
        <fullName evidence="2">Uncharacterized protein</fullName>
    </submittedName>
</protein>
<dbReference type="AlphaFoldDB" id="A0AA38I9D7"/>
<name>A0AA38I9D7_9CUCU</name>
<dbReference type="EMBL" id="JALNTZ010000005">
    <property type="protein sequence ID" value="KAJ3651565.1"/>
    <property type="molecule type" value="Genomic_DNA"/>
</dbReference>
<dbReference type="Proteomes" id="UP001168821">
    <property type="component" value="Unassembled WGS sequence"/>
</dbReference>
<dbReference type="PANTHER" id="PTHR21112">
    <property type="entry name" value="CHEMOSENSORY PROTEIN A 29A-RELATED"/>
    <property type="match status" value="1"/>
</dbReference>
<accession>A0AA38I9D7</accession>
<organism evidence="2 3">
    <name type="scientific">Zophobas morio</name>
    <dbReference type="NCBI Taxonomy" id="2755281"/>
    <lineage>
        <taxon>Eukaryota</taxon>
        <taxon>Metazoa</taxon>
        <taxon>Ecdysozoa</taxon>
        <taxon>Arthropoda</taxon>
        <taxon>Hexapoda</taxon>
        <taxon>Insecta</taxon>
        <taxon>Pterygota</taxon>
        <taxon>Neoptera</taxon>
        <taxon>Endopterygota</taxon>
        <taxon>Coleoptera</taxon>
        <taxon>Polyphaga</taxon>
        <taxon>Cucujiformia</taxon>
        <taxon>Tenebrionidae</taxon>
        <taxon>Zophobas</taxon>
    </lineage>
</organism>
<gene>
    <name evidence="2" type="ORF">Zmor_017596</name>
</gene>
<dbReference type="PANTHER" id="PTHR21112:SF0">
    <property type="entry name" value="CHEMOSENSORY PROTEIN A 29A-RELATED"/>
    <property type="match status" value="1"/>
</dbReference>
<evidence type="ECO:0000256" key="1">
    <source>
        <dbReference type="ARBA" id="ARBA00022729"/>
    </source>
</evidence>
<dbReference type="InterPro" id="IPR036846">
    <property type="entry name" value="GM2-AP_sf"/>
</dbReference>
<dbReference type="Gene3D" id="2.70.220.10">
    <property type="entry name" value="Ganglioside GM2 activator"/>
    <property type="match status" value="1"/>
</dbReference>
<evidence type="ECO:0000313" key="2">
    <source>
        <dbReference type="EMBL" id="KAJ3651565.1"/>
    </source>
</evidence>
<sequence length="167" mass="19250">MRHKYVIDIENGYLCPDNDQLEIPMRKFRVDRLNRTHRAVTMDFSLAQPIDDTAESVLKIERWADGAWVNMPVFPNQRDPCTKVMECRIQSIVDMYVTLGKAIGIKHPEQCGIPAGNYSVNRYPIDISSEIPFWGGRFRTTLIFRRIATNKKAFCAQCVMNVVEKPV</sequence>
<keyword evidence="1" id="KW-0732">Signal</keyword>